<evidence type="ECO:0000313" key="2">
    <source>
        <dbReference type="EMBL" id="QDL38737.1"/>
    </source>
</evidence>
<proteinExistence type="predicted"/>
<organism evidence="2 3">
    <name type="scientific">Rhodoferax sediminis</name>
    <dbReference type="NCBI Taxonomy" id="2509614"/>
    <lineage>
        <taxon>Bacteria</taxon>
        <taxon>Pseudomonadati</taxon>
        <taxon>Pseudomonadota</taxon>
        <taxon>Betaproteobacteria</taxon>
        <taxon>Burkholderiales</taxon>
        <taxon>Comamonadaceae</taxon>
        <taxon>Rhodoferax</taxon>
    </lineage>
</organism>
<dbReference type="EMBL" id="CP035503">
    <property type="protein sequence ID" value="QDL38737.1"/>
    <property type="molecule type" value="Genomic_DNA"/>
</dbReference>
<protein>
    <submittedName>
        <fullName evidence="2">Uncharacterized protein</fullName>
    </submittedName>
</protein>
<dbReference type="OrthoDB" id="8548718at2"/>
<dbReference type="RefSeq" id="WP_142820174.1">
    <property type="nucleotide sequence ID" value="NZ_CP035503.1"/>
</dbReference>
<reference evidence="2 3" key="1">
    <citation type="submission" date="2019-01" db="EMBL/GenBank/DDBJ databases">
        <title>Genomic insights into a novel species Rhodoferax sp.</title>
        <authorList>
            <person name="Jin L."/>
        </authorList>
    </citation>
    <scope>NUCLEOTIDE SEQUENCE [LARGE SCALE GENOMIC DNA]</scope>
    <source>
        <strain evidence="2 3">CHu59-6-5</strain>
    </source>
</reference>
<feature type="chain" id="PRO_5021844901" evidence="1">
    <location>
        <begin position="25"/>
        <end position="133"/>
    </location>
</feature>
<dbReference type="AlphaFoldDB" id="A0A515DEB7"/>
<dbReference type="KEGG" id="rhf:EUB48_16650"/>
<keyword evidence="1" id="KW-0732">Signal</keyword>
<feature type="signal peptide" evidence="1">
    <location>
        <begin position="1"/>
        <end position="24"/>
    </location>
</feature>
<name>A0A515DEB7_9BURK</name>
<evidence type="ECO:0000256" key="1">
    <source>
        <dbReference type="SAM" id="SignalP"/>
    </source>
</evidence>
<keyword evidence="3" id="KW-1185">Reference proteome</keyword>
<evidence type="ECO:0000313" key="3">
    <source>
        <dbReference type="Proteomes" id="UP000316798"/>
    </source>
</evidence>
<dbReference type="Proteomes" id="UP000316798">
    <property type="component" value="Chromosome"/>
</dbReference>
<accession>A0A515DEB7</accession>
<gene>
    <name evidence="2" type="ORF">EUB48_16650</name>
</gene>
<sequence length="133" mass="14211">MKPSTFLLVMAAIAMSAFAIPAFADDSAQMYPRTPVPDARPVMLAAIQATNGEAHGVLTGDVANAISQRFGASSPIFIDVTTERRYQQPGCSRLKVLFSQDGVLLPGAPAPRKQTMEFGINYCLDGLPPKSLQ</sequence>